<evidence type="ECO:0000313" key="2">
    <source>
        <dbReference type="EMBL" id="APU16003.1"/>
    </source>
</evidence>
<gene>
    <name evidence="2" type="ORF">UA74_19890</name>
</gene>
<feature type="domain" description="DUF4132" evidence="1">
    <location>
        <begin position="889"/>
        <end position="1096"/>
    </location>
</feature>
<organism evidence="2 3">
    <name type="scientific">Actinoalloteichus fjordicus</name>
    <dbReference type="NCBI Taxonomy" id="1612552"/>
    <lineage>
        <taxon>Bacteria</taxon>
        <taxon>Bacillati</taxon>
        <taxon>Actinomycetota</taxon>
        <taxon>Actinomycetes</taxon>
        <taxon>Pseudonocardiales</taxon>
        <taxon>Pseudonocardiaceae</taxon>
        <taxon>Actinoalloteichus</taxon>
    </lineage>
</organism>
<dbReference type="InterPro" id="IPR025406">
    <property type="entry name" value="DUF4132"/>
</dbReference>
<reference evidence="3" key="1">
    <citation type="submission" date="2016-06" db="EMBL/GenBank/DDBJ databases">
        <title>Complete genome sequence of Actinoalloteichus fjordicus DSM 46855 (=ADI127-17), type strain of the new species Actinoalloteichus fjordicus.</title>
        <authorList>
            <person name="Ruckert C."/>
            <person name="Nouioui I."/>
            <person name="Willmese J."/>
            <person name="van Wezel G."/>
            <person name="Klenk H.-P."/>
            <person name="Kalinowski J."/>
            <person name="Zotchev S.B."/>
        </authorList>
    </citation>
    <scope>NUCLEOTIDE SEQUENCE [LARGE SCALE GENOMIC DNA]</scope>
    <source>
        <strain evidence="3">ADI127-7</strain>
    </source>
</reference>
<sequence>MSTAETPTRDDEAFLVPEEWATRIDPRRDGRLRPSVALDRGARAKVKRLLTKAENALTTTLDAAGQGDAELVAAAVGQRAGEPTPLGAAAVLAIVATTVEYKRIASLTAFADVWTKDHGAAFAAEAVVELAGIRVASRDQGRGSSSSWDLRRRCADFALAAAWRGEPVARRVRALLSAASDADYAAARDALATQLGTKSDAALAGECSDAAAPAEVRPADWMRSLVAAYLLPSEVDRVTALCAAPWIAVALPTQCGLVLRSVSTAEQLAALPLTDPGEVSVLPISAEDLTTLAEQLGPGVVPLATTLLDVPDSTGPDEHALLDLLAGLPGDAAFDAVAARLGRRHAYAAALAATRRDPERTWRRLPVIAAGGPIVIDGEEHDPAAGAARLLWDLAPAEHTSAEDTATGSADPSLHEARRAALTAVPRPADHRPSATDAELPALLAEPPWRPGGTAVEPAWLPVHAPADRGPIWRPGEREEWAATETGPSPLGPDPDWEALITSFRSYKLEPGSAVALFTEGPIELLSPQLRWFRPQPAGVDPGWLRRLAARHGGLVATAVHRGAEAAPHTHSPALLPYVDVRTVGHFTKIAASGPALAEAYLDRHGTVLVPFLTYLVTTQWHSEGHPARPTAIEWLRRLAARTSTAEVVTQAQACGDQAAAAIGELLALHPHDVLPRPVPVIGGWVDAALLPQILLRGGDHALPVDLVPALLACVGSAGLRREYAGLKVIEETCDPASLTRFTLALFQDWLPSRRSSDSGWVFAMLRYFGDDEAARMLARRLPHWASYGEPTLAEGGLSVLFRMGSDTALRLVREIAEAPKPASLKRSAGFTLSAAARDRGLDTEQLADRLVPDLGLSEQGTLELDYGSRRFLVGFDEALTPFVTNADGTARKSLPTPGVQDDAELAAAARRRFTELKKSVRKIAAEQVRRLESAMIGGRRWRRSDFEALIRHPVLVHLVRRLVWLVERDGRVVATVRVAEDRTLADVHDDVVAITATPAEADGVASVGTDSDGEPSLIAVPADVCFAIAHPLHLGAAAADWAAVFADYEITQSFQQLGRPVYELAEEERAGWDLSRFEGRQVPTGRVRALERRGWTLEKPEAGTRGSRTIISSTIGRVGVSLRLDPGFPMFDTPEPVQELSRVFAWAGSGLGTAGKPTLGDLDPIEASELLGALTDLTAVAG</sequence>
<keyword evidence="3" id="KW-1185">Reference proteome</keyword>
<name>A0AAC9LDS6_9PSEU</name>
<dbReference type="AlphaFoldDB" id="A0AAC9LDS6"/>
<evidence type="ECO:0000313" key="3">
    <source>
        <dbReference type="Proteomes" id="UP000185511"/>
    </source>
</evidence>
<dbReference type="Pfam" id="PF13569">
    <property type="entry name" value="DUF4132"/>
    <property type="match status" value="1"/>
</dbReference>
<dbReference type="KEGG" id="acad:UA74_19890"/>
<proteinExistence type="predicted"/>
<dbReference type="Proteomes" id="UP000185511">
    <property type="component" value="Chromosome"/>
</dbReference>
<protein>
    <submittedName>
        <fullName evidence="2">DUF4132 family protein</fullName>
    </submittedName>
</protein>
<dbReference type="EMBL" id="CP016076">
    <property type="protein sequence ID" value="APU16003.1"/>
    <property type="molecule type" value="Genomic_DNA"/>
</dbReference>
<accession>A0AAC9LDS6</accession>
<evidence type="ECO:0000259" key="1">
    <source>
        <dbReference type="Pfam" id="PF13569"/>
    </source>
</evidence>
<dbReference type="RefSeq" id="WP_075741628.1">
    <property type="nucleotide sequence ID" value="NZ_CP016076.1"/>
</dbReference>